<evidence type="ECO:0000256" key="3">
    <source>
        <dbReference type="ARBA" id="ARBA00023004"/>
    </source>
</evidence>
<evidence type="ECO:0000259" key="6">
    <source>
        <dbReference type="PROSITE" id="PS51007"/>
    </source>
</evidence>
<feature type="signal peptide" evidence="5">
    <location>
        <begin position="1"/>
        <end position="20"/>
    </location>
</feature>
<evidence type="ECO:0000313" key="8">
    <source>
        <dbReference type="Proteomes" id="UP000601789"/>
    </source>
</evidence>
<reference evidence="7 8" key="1">
    <citation type="submission" date="2020-10" db="EMBL/GenBank/DDBJ databases">
        <title>Aquamicrobium zhengzhouensis sp. nov., a exopolysaccharide producing bacterium isolated from farmland soil.</title>
        <authorList>
            <person name="Wang X."/>
        </authorList>
    </citation>
    <scope>NUCLEOTIDE SEQUENCE [LARGE SCALE GENOMIC DNA]</scope>
    <source>
        <strain evidence="8">cd-1</strain>
    </source>
</reference>
<proteinExistence type="predicted"/>
<evidence type="ECO:0000256" key="4">
    <source>
        <dbReference type="PROSITE-ProRule" id="PRU00433"/>
    </source>
</evidence>
<dbReference type="PROSITE" id="PS51007">
    <property type="entry name" value="CYTC"/>
    <property type="match status" value="1"/>
</dbReference>
<evidence type="ECO:0000256" key="2">
    <source>
        <dbReference type="ARBA" id="ARBA00022723"/>
    </source>
</evidence>
<comment type="caution">
    <text evidence="7">The sequence shown here is derived from an EMBL/GenBank/DDBJ whole genome shotgun (WGS) entry which is preliminary data.</text>
</comment>
<name>A0ABS0S9Z0_9HYPH</name>
<evidence type="ECO:0000313" key="7">
    <source>
        <dbReference type="EMBL" id="MBI1619511.1"/>
    </source>
</evidence>
<dbReference type="Proteomes" id="UP000601789">
    <property type="component" value="Unassembled WGS sequence"/>
</dbReference>
<feature type="chain" id="PRO_5046658591" description="Cytochrome c domain-containing protein" evidence="5">
    <location>
        <begin position="21"/>
        <end position="119"/>
    </location>
</feature>
<dbReference type="InterPro" id="IPR009056">
    <property type="entry name" value="Cyt_c-like_dom"/>
</dbReference>
<organism evidence="7 8">
    <name type="scientific">Aquamicrobium zhengzhouense</name>
    <dbReference type="NCBI Taxonomy" id="2781738"/>
    <lineage>
        <taxon>Bacteria</taxon>
        <taxon>Pseudomonadati</taxon>
        <taxon>Pseudomonadota</taxon>
        <taxon>Alphaproteobacteria</taxon>
        <taxon>Hyphomicrobiales</taxon>
        <taxon>Phyllobacteriaceae</taxon>
        <taxon>Aquamicrobium</taxon>
    </lineage>
</organism>
<keyword evidence="1 4" id="KW-0349">Heme</keyword>
<dbReference type="RefSeq" id="WP_198473872.1">
    <property type="nucleotide sequence ID" value="NZ_JADGMQ010000001.1"/>
</dbReference>
<dbReference type="Gene3D" id="1.10.760.10">
    <property type="entry name" value="Cytochrome c-like domain"/>
    <property type="match status" value="1"/>
</dbReference>
<protein>
    <recommendedName>
        <fullName evidence="6">Cytochrome c domain-containing protein</fullName>
    </recommendedName>
</protein>
<sequence>MKLAFHAVLALAALNSPVLAVADPSSIQRVGEAREVILGIDADRAYGEYLAGDCVACHRLSGEPAGIPIIHGQPVSDLITALLEYKLGVRTNEVMSVRTARLGDQEIAALAAHFAAQTK</sequence>
<keyword evidence="2 4" id="KW-0479">Metal-binding</keyword>
<keyword evidence="3 4" id="KW-0408">Iron</keyword>
<evidence type="ECO:0000256" key="5">
    <source>
        <dbReference type="SAM" id="SignalP"/>
    </source>
</evidence>
<gene>
    <name evidence="7" type="ORF">IOD40_02365</name>
</gene>
<dbReference type="InterPro" id="IPR036909">
    <property type="entry name" value="Cyt_c-like_dom_sf"/>
</dbReference>
<dbReference type="EMBL" id="JADGMQ010000001">
    <property type="protein sequence ID" value="MBI1619511.1"/>
    <property type="molecule type" value="Genomic_DNA"/>
</dbReference>
<evidence type="ECO:0000256" key="1">
    <source>
        <dbReference type="ARBA" id="ARBA00022617"/>
    </source>
</evidence>
<keyword evidence="5" id="KW-0732">Signal</keyword>
<keyword evidence="8" id="KW-1185">Reference proteome</keyword>
<feature type="domain" description="Cytochrome c" evidence="6">
    <location>
        <begin position="42"/>
        <end position="118"/>
    </location>
</feature>
<dbReference type="SUPFAM" id="SSF46626">
    <property type="entry name" value="Cytochrome c"/>
    <property type="match status" value="1"/>
</dbReference>
<accession>A0ABS0S9Z0</accession>